<dbReference type="Proteomes" id="UP000215335">
    <property type="component" value="Unassembled WGS sequence"/>
</dbReference>
<gene>
    <name evidence="1" type="ORF">TSAR_011143</name>
</gene>
<organism evidence="1 2">
    <name type="scientific">Trichomalopsis sarcophagae</name>
    <dbReference type="NCBI Taxonomy" id="543379"/>
    <lineage>
        <taxon>Eukaryota</taxon>
        <taxon>Metazoa</taxon>
        <taxon>Ecdysozoa</taxon>
        <taxon>Arthropoda</taxon>
        <taxon>Hexapoda</taxon>
        <taxon>Insecta</taxon>
        <taxon>Pterygota</taxon>
        <taxon>Neoptera</taxon>
        <taxon>Endopterygota</taxon>
        <taxon>Hymenoptera</taxon>
        <taxon>Apocrita</taxon>
        <taxon>Proctotrupomorpha</taxon>
        <taxon>Chalcidoidea</taxon>
        <taxon>Pteromalidae</taxon>
        <taxon>Pteromalinae</taxon>
        <taxon>Trichomalopsis</taxon>
    </lineage>
</organism>
<sequence length="267" mass="30580">MNHVEPLTDDLKYVFKIGKPDYESPKNISDKTLACMLSCMYHLYKNHQTIDKAIATVINRDDSLTAEKKKNLLGTVRNCTREAGDDDCVLLHCLDVTKEPFSKIITAVMVPIQLTTFCYSSMIFAVTLNSTHQKHNDSAEKNKHAMDIEDCVNQHSNITKKGLSVKDIILKSIAPYDLGCITSCLKKKELKNGVTLNSYVIQNAYLPSTKFPDWYEKKNEDYQYVVIANRCINEAKEDECKLFMCLKAWELPFAHILSIKMERYITF</sequence>
<comment type="caution">
    <text evidence="1">The sequence shown here is derived from an EMBL/GenBank/DDBJ whole genome shotgun (WGS) entry which is preliminary data.</text>
</comment>
<proteinExistence type="predicted"/>
<evidence type="ECO:0000313" key="1">
    <source>
        <dbReference type="EMBL" id="OXU29940.1"/>
    </source>
</evidence>
<dbReference type="AlphaFoldDB" id="A0A232FHD7"/>
<accession>A0A232FHD7</accession>
<keyword evidence="2" id="KW-1185">Reference proteome</keyword>
<evidence type="ECO:0000313" key="2">
    <source>
        <dbReference type="Proteomes" id="UP000215335"/>
    </source>
</evidence>
<reference evidence="1 2" key="1">
    <citation type="journal article" date="2017" name="Curr. Biol.">
        <title>The Evolution of Venom by Co-option of Single-Copy Genes.</title>
        <authorList>
            <person name="Martinson E.O."/>
            <person name="Mrinalini"/>
            <person name="Kelkar Y.D."/>
            <person name="Chang C.H."/>
            <person name="Werren J.H."/>
        </authorList>
    </citation>
    <scope>NUCLEOTIDE SEQUENCE [LARGE SCALE GENOMIC DNA]</scope>
    <source>
        <strain evidence="1 2">Alberta</strain>
        <tissue evidence="1">Whole body</tissue>
    </source>
</reference>
<name>A0A232FHD7_9HYME</name>
<protein>
    <submittedName>
        <fullName evidence="1">Uncharacterized protein</fullName>
    </submittedName>
</protein>
<dbReference type="EMBL" id="NNAY01000218">
    <property type="protein sequence ID" value="OXU29940.1"/>
    <property type="molecule type" value="Genomic_DNA"/>
</dbReference>